<feature type="transmembrane region" description="Helical" evidence="12">
    <location>
        <begin position="309"/>
        <end position="333"/>
    </location>
</feature>
<feature type="transmembrane region" description="Helical" evidence="12">
    <location>
        <begin position="20"/>
        <end position="38"/>
    </location>
</feature>
<keyword evidence="5" id="KW-0997">Cell inner membrane</keyword>
<dbReference type="PANTHER" id="PTHR32024:SF2">
    <property type="entry name" value="TRK SYSTEM POTASSIUM UPTAKE PROTEIN TRKG-RELATED"/>
    <property type="match status" value="1"/>
</dbReference>
<keyword evidence="8" id="KW-0630">Potassium</keyword>
<evidence type="ECO:0000256" key="10">
    <source>
        <dbReference type="ARBA" id="ARBA00023065"/>
    </source>
</evidence>
<keyword evidence="3" id="KW-0813">Transport</keyword>
<feature type="transmembrane region" description="Helical" evidence="12">
    <location>
        <begin position="117"/>
        <end position="141"/>
    </location>
</feature>
<evidence type="ECO:0000256" key="4">
    <source>
        <dbReference type="ARBA" id="ARBA00022475"/>
    </source>
</evidence>
<feature type="transmembrane region" description="Helical" evidence="12">
    <location>
        <begin position="212"/>
        <end position="234"/>
    </location>
</feature>
<evidence type="ECO:0000256" key="7">
    <source>
        <dbReference type="ARBA" id="ARBA00022692"/>
    </source>
</evidence>
<evidence type="ECO:0000256" key="2">
    <source>
        <dbReference type="ARBA" id="ARBA00009137"/>
    </source>
</evidence>
<feature type="transmembrane region" description="Helical" evidence="12">
    <location>
        <begin position="254"/>
        <end position="274"/>
    </location>
</feature>
<evidence type="ECO:0000256" key="9">
    <source>
        <dbReference type="ARBA" id="ARBA00022989"/>
    </source>
</evidence>
<dbReference type="InterPro" id="IPR004772">
    <property type="entry name" value="TrkH"/>
</dbReference>
<dbReference type="PIRSF" id="PIRSF006247">
    <property type="entry name" value="TrkH"/>
    <property type="match status" value="1"/>
</dbReference>
<evidence type="ECO:0000256" key="12">
    <source>
        <dbReference type="SAM" id="Phobius"/>
    </source>
</evidence>
<dbReference type="EMBL" id="AWVH01000044">
    <property type="protein sequence ID" value="ERJ91634.1"/>
    <property type="molecule type" value="Genomic_DNA"/>
</dbReference>
<proteinExistence type="inferred from homology"/>
<evidence type="ECO:0000256" key="6">
    <source>
        <dbReference type="ARBA" id="ARBA00022538"/>
    </source>
</evidence>
<evidence type="ECO:0000313" key="14">
    <source>
        <dbReference type="Proteomes" id="UP000016649"/>
    </source>
</evidence>
<keyword evidence="11 12" id="KW-0472">Membrane</keyword>
<feature type="transmembrane region" description="Helical" evidence="12">
    <location>
        <begin position="162"/>
        <end position="184"/>
    </location>
</feature>
<keyword evidence="6" id="KW-0633">Potassium transport</keyword>
<evidence type="ECO:0000256" key="1">
    <source>
        <dbReference type="ARBA" id="ARBA00004429"/>
    </source>
</evidence>
<protein>
    <submittedName>
        <fullName evidence="13">Potassium uptake protein, TrkH family</fullName>
    </submittedName>
</protein>
<keyword evidence="9 12" id="KW-1133">Transmembrane helix</keyword>
<feature type="transmembrane region" description="Helical" evidence="12">
    <location>
        <begin position="434"/>
        <end position="455"/>
    </location>
</feature>
<comment type="subcellular location">
    <subcellularLocation>
        <location evidence="1">Cell inner membrane</location>
        <topology evidence="1">Multi-pass membrane protein</topology>
    </subcellularLocation>
</comment>
<organism evidence="13 14">
    <name type="scientific">Treponema lecithinolyticum ATCC 700332</name>
    <dbReference type="NCBI Taxonomy" id="1321815"/>
    <lineage>
        <taxon>Bacteria</taxon>
        <taxon>Pseudomonadati</taxon>
        <taxon>Spirochaetota</taxon>
        <taxon>Spirochaetia</taxon>
        <taxon>Spirochaetales</taxon>
        <taxon>Treponemataceae</taxon>
        <taxon>Treponema</taxon>
    </lineage>
</organism>
<gene>
    <name evidence="13" type="ORF">HMPREF9193_02087</name>
</gene>
<keyword evidence="10" id="KW-0406">Ion transport</keyword>
<evidence type="ECO:0000256" key="3">
    <source>
        <dbReference type="ARBA" id="ARBA00022448"/>
    </source>
</evidence>
<accession>A0ABN0NWA3</accession>
<dbReference type="InterPro" id="IPR003445">
    <property type="entry name" value="Cat_transpt"/>
</dbReference>
<dbReference type="Pfam" id="PF02386">
    <property type="entry name" value="TrkH"/>
    <property type="match status" value="1"/>
</dbReference>
<comment type="similarity">
    <text evidence="2">Belongs to the TrkH potassium transport family.</text>
</comment>
<name>A0ABN0NWA3_TRELE</name>
<evidence type="ECO:0000256" key="8">
    <source>
        <dbReference type="ARBA" id="ARBA00022958"/>
    </source>
</evidence>
<dbReference type="Proteomes" id="UP000016649">
    <property type="component" value="Unassembled WGS sequence"/>
</dbReference>
<evidence type="ECO:0000313" key="13">
    <source>
        <dbReference type="EMBL" id="ERJ91634.1"/>
    </source>
</evidence>
<evidence type="ECO:0000256" key="5">
    <source>
        <dbReference type="ARBA" id="ARBA00022519"/>
    </source>
</evidence>
<keyword evidence="14" id="KW-1185">Reference proteome</keyword>
<feature type="transmembrane region" description="Helical" evidence="12">
    <location>
        <begin position="369"/>
        <end position="393"/>
    </location>
</feature>
<keyword evidence="4" id="KW-1003">Cell membrane</keyword>
<evidence type="ECO:0000256" key="11">
    <source>
        <dbReference type="ARBA" id="ARBA00023136"/>
    </source>
</evidence>
<dbReference type="PANTHER" id="PTHR32024">
    <property type="entry name" value="TRK SYSTEM POTASSIUM UPTAKE PROTEIN TRKG-RELATED"/>
    <property type="match status" value="1"/>
</dbReference>
<comment type="caution">
    <text evidence="13">The sequence shown here is derived from an EMBL/GenBank/DDBJ whole genome shotgun (WGS) entry which is preliminary data.</text>
</comment>
<keyword evidence="7 12" id="KW-0812">Transmembrane</keyword>
<reference evidence="13 14" key="1">
    <citation type="submission" date="2013-08" db="EMBL/GenBank/DDBJ databases">
        <authorList>
            <person name="Weinstock G."/>
            <person name="Sodergren E."/>
            <person name="Wylie T."/>
            <person name="Fulton L."/>
            <person name="Fulton R."/>
            <person name="Fronick C."/>
            <person name="O'Laughlin M."/>
            <person name="Godfrey J."/>
            <person name="Miner T."/>
            <person name="Herter B."/>
            <person name="Appelbaum E."/>
            <person name="Cordes M."/>
            <person name="Lek S."/>
            <person name="Wollam A."/>
            <person name="Pepin K.H."/>
            <person name="Palsikar V.B."/>
            <person name="Mitreva M."/>
            <person name="Wilson R.K."/>
        </authorList>
    </citation>
    <scope>NUCLEOTIDE SEQUENCE [LARGE SCALE GENOMIC DNA]</scope>
    <source>
        <strain evidence="13 14">ATCC 700332</strain>
    </source>
</reference>
<feature type="transmembrane region" description="Helical" evidence="12">
    <location>
        <begin position="50"/>
        <end position="71"/>
    </location>
</feature>
<sequence>MVIPICAAWVYGEFAVMPAFVIPAVVCIVCEIFIFFVFKNRPLKFSFRSGFAVVALSWLAASLLGAVPFLLSKTIPSFADAFFESVSGYTTTGATILTDVEHLPRCINLWRMQMHWLGGMGIVALTVALLPMLGVGGFQLIKAETTGPEKSKITPKITMTAKILWFIYAALTAVQTALLMIAGMDFFDALGHTFATLGTGGFSSRNASVGSYASAPIEWICTIFMLLAGVNFSLYYHALTGRAGELLQNTELKVYLLILACATAVVIPFIMPLYGSFSAALRYASFQVVSITTTTGFCTADYSLWHPAAQMILCALMFVGGCSGSTGGSIKVIRWVILGKQMGVEVKRMLHPHGVFNIQLNKRAGRKDVVFTVAAFMFLYLFLVFISAFIAALDGADLLTSISASLAMVGNIGPGFSRVGPVGNYGFFSPFVKYWFSFAMIAGRLELYTMLVFFMPSFWKK</sequence>